<proteinExistence type="predicted"/>
<evidence type="ECO:0008006" key="3">
    <source>
        <dbReference type="Google" id="ProtNLM"/>
    </source>
</evidence>
<evidence type="ECO:0000313" key="1">
    <source>
        <dbReference type="EMBL" id="MFI2229093.1"/>
    </source>
</evidence>
<dbReference type="PANTHER" id="PTHR40267">
    <property type="entry name" value="BLR3294 PROTEIN"/>
    <property type="match status" value="1"/>
</dbReference>
<organism evidence="1 2">
    <name type="scientific">Nocardia testacea</name>
    <dbReference type="NCBI Taxonomy" id="248551"/>
    <lineage>
        <taxon>Bacteria</taxon>
        <taxon>Bacillati</taxon>
        <taxon>Actinomycetota</taxon>
        <taxon>Actinomycetes</taxon>
        <taxon>Mycobacteriales</taxon>
        <taxon>Nocardiaceae</taxon>
        <taxon>Nocardia</taxon>
    </lineage>
</organism>
<reference evidence="1 2" key="1">
    <citation type="submission" date="2024-10" db="EMBL/GenBank/DDBJ databases">
        <title>The Natural Products Discovery Center: Release of the First 8490 Sequenced Strains for Exploring Actinobacteria Biosynthetic Diversity.</title>
        <authorList>
            <person name="Kalkreuter E."/>
            <person name="Kautsar S.A."/>
            <person name="Yang D."/>
            <person name="Bader C.D."/>
            <person name="Teijaro C.N."/>
            <person name="Fluegel L."/>
            <person name="Davis C.M."/>
            <person name="Simpson J.R."/>
            <person name="Lauterbach L."/>
            <person name="Steele A.D."/>
            <person name="Gui C."/>
            <person name="Meng S."/>
            <person name="Li G."/>
            <person name="Viehrig K."/>
            <person name="Ye F."/>
            <person name="Su P."/>
            <person name="Kiefer A.F."/>
            <person name="Nichols A."/>
            <person name="Cepeda A.J."/>
            <person name="Yan W."/>
            <person name="Fan B."/>
            <person name="Jiang Y."/>
            <person name="Adhikari A."/>
            <person name="Zheng C.-J."/>
            <person name="Schuster L."/>
            <person name="Cowan T.M."/>
            <person name="Smanski M.J."/>
            <person name="Chevrette M.G."/>
            <person name="De Carvalho L.P.S."/>
            <person name="Shen B."/>
        </authorList>
    </citation>
    <scope>NUCLEOTIDE SEQUENCE [LARGE SCALE GENOMIC DNA]</scope>
    <source>
        <strain evidence="1 2">NPDC019377</strain>
    </source>
</reference>
<dbReference type="RefSeq" id="WP_397059739.1">
    <property type="nucleotide sequence ID" value="NZ_JBIRYL010000001.1"/>
</dbReference>
<evidence type="ECO:0000313" key="2">
    <source>
        <dbReference type="Proteomes" id="UP001611494"/>
    </source>
</evidence>
<name>A0ABW7VR67_9NOCA</name>
<dbReference type="EMBL" id="JBIRYL010000001">
    <property type="protein sequence ID" value="MFI2229093.1"/>
    <property type="molecule type" value="Genomic_DNA"/>
</dbReference>
<protein>
    <recommendedName>
        <fullName evidence="3">Maleate isomerase</fullName>
    </recommendedName>
</protein>
<dbReference type="InterPro" id="IPR053714">
    <property type="entry name" value="Iso_Racemase_Enz_sf"/>
</dbReference>
<dbReference type="InterPro" id="IPR026286">
    <property type="entry name" value="MaiA/AMDase"/>
</dbReference>
<dbReference type="Proteomes" id="UP001611494">
    <property type="component" value="Unassembled WGS sequence"/>
</dbReference>
<keyword evidence="2" id="KW-1185">Reference proteome</keyword>
<accession>A0ABW7VR67</accession>
<comment type="caution">
    <text evidence="1">The sequence shown here is derived from an EMBL/GenBank/DDBJ whole genome shotgun (WGS) entry which is preliminary data.</text>
</comment>
<gene>
    <name evidence="1" type="ORF">ACH49Z_04510</name>
</gene>
<sequence length="290" mass="30370">MAVVVRQRVFAEAARPEAIESGTGSEPPIRVCDREVMATLRFGALFPTANADVEDFRRLLGRVSPPAGLEVVELRWPPGVAAGLADMSDDRLTEAAAGLGDPALLATALDGSVGRFEAVALAVTSASFLRSAHDHGRQLATLARVARCRATTTLRGFQDAVCHLGVTRVGVASVYPSHFTDEFITHLGETDAAVVHRVDANARTDHDLARWGDERIIDLVARAVHPEAEVVLLPETALHTDHLTAALAEAAGVPVLTATQVTIWSLFRALGCAPAAAGAGPLFGAAAGDA</sequence>
<dbReference type="PANTHER" id="PTHR40267:SF1">
    <property type="entry name" value="BLR3294 PROTEIN"/>
    <property type="match status" value="1"/>
</dbReference>
<dbReference type="Gene3D" id="3.40.50.12500">
    <property type="match status" value="1"/>
</dbReference>
<dbReference type="Pfam" id="PF17645">
    <property type="entry name" value="Amdase"/>
    <property type="match status" value="1"/>
</dbReference>